<proteinExistence type="predicted"/>
<protein>
    <submittedName>
        <fullName evidence="2">Uncharacterized protein</fullName>
    </submittedName>
</protein>
<reference evidence="2" key="1">
    <citation type="journal article" date="2021" name="Nat. Commun.">
        <title>Genetic determinants of endophytism in the Arabidopsis root mycobiome.</title>
        <authorList>
            <person name="Mesny F."/>
            <person name="Miyauchi S."/>
            <person name="Thiergart T."/>
            <person name="Pickel B."/>
            <person name="Atanasova L."/>
            <person name="Karlsson M."/>
            <person name="Huettel B."/>
            <person name="Barry K.W."/>
            <person name="Haridas S."/>
            <person name="Chen C."/>
            <person name="Bauer D."/>
            <person name="Andreopoulos W."/>
            <person name="Pangilinan J."/>
            <person name="LaButti K."/>
            <person name="Riley R."/>
            <person name="Lipzen A."/>
            <person name="Clum A."/>
            <person name="Drula E."/>
            <person name="Henrissat B."/>
            <person name="Kohler A."/>
            <person name="Grigoriev I.V."/>
            <person name="Martin F.M."/>
            <person name="Hacquard S."/>
        </authorList>
    </citation>
    <scope>NUCLEOTIDE SEQUENCE</scope>
    <source>
        <strain evidence="2">MPI-CAGE-AT-0016</strain>
    </source>
</reference>
<evidence type="ECO:0000313" key="2">
    <source>
        <dbReference type="EMBL" id="KAH7374728.1"/>
    </source>
</evidence>
<name>A0A8K0TU46_9PEZI</name>
<evidence type="ECO:0000256" key="1">
    <source>
        <dbReference type="SAM" id="SignalP"/>
    </source>
</evidence>
<dbReference type="OrthoDB" id="10466269at2759"/>
<feature type="chain" id="PRO_5035432668" evidence="1">
    <location>
        <begin position="17"/>
        <end position="166"/>
    </location>
</feature>
<keyword evidence="1" id="KW-0732">Signal</keyword>
<sequence length="166" mass="17545">MKFSIAALALAATAWANPLASVCHAIPEIRMIQLLIFGPQGNSVAAALKARTDAAYFHAGSDLVLRAVSSDFTVVGTAALTERQAAELHAAVGQPMAKRADVDERQLLGALSARAATAPVTSPFDLEKRQSCSGFNCHADRCGSSVCSPQYKRGTSCQKAMMQVFF</sequence>
<dbReference type="EMBL" id="JAGPXD010000001">
    <property type="protein sequence ID" value="KAH7374728.1"/>
    <property type="molecule type" value="Genomic_DNA"/>
</dbReference>
<gene>
    <name evidence="2" type="ORF">B0T11DRAFT_269073</name>
</gene>
<dbReference type="AlphaFoldDB" id="A0A8K0TU46"/>
<dbReference type="Proteomes" id="UP000813385">
    <property type="component" value="Unassembled WGS sequence"/>
</dbReference>
<accession>A0A8K0TU46</accession>
<organism evidence="2 3">
    <name type="scientific">Plectosphaerella cucumerina</name>
    <dbReference type="NCBI Taxonomy" id="40658"/>
    <lineage>
        <taxon>Eukaryota</taxon>
        <taxon>Fungi</taxon>
        <taxon>Dikarya</taxon>
        <taxon>Ascomycota</taxon>
        <taxon>Pezizomycotina</taxon>
        <taxon>Sordariomycetes</taxon>
        <taxon>Hypocreomycetidae</taxon>
        <taxon>Glomerellales</taxon>
        <taxon>Plectosphaerellaceae</taxon>
        <taxon>Plectosphaerella</taxon>
    </lineage>
</organism>
<comment type="caution">
    <text evidence="2">The sequence shown here is derived from an EMBL/GenBank/DDBJ whole genome shotgun (WGS) entry which is preliminary data.</text>
</comment>
<keyword evidence="3" id="KW-1185">Reference proteome</keyword>
<feature type="signal peptide" evidence="1">
    <location>
        <begin position="1"/>
        <end position="16"/>
    </location>
</feature>
<evidence type="ECO:0000313" key="3">
    <source>
        <dbReference type="Proteomes" id="UP000813385"/>
    </source>
</evidence>